<proteinExistence type="predicted"/>
<evidence type="ECO:0000313" key="2">
    <source>
        <dbReference type="EnsemblPlants" id="LPERR03G23020.1"/>
    </source>
</evidence>
<name>A0A0D9VWZ0_9ORYZ</name>
<dbReference type="EnsemblPlants" id="LPERR03G23020.1">
    <property type="protein sequence ID" value="LPERR03G23020.1"/>
    <property type="gene ID" value="LPERR03G23020"/>
</dbReference>
<dbReference type="Gramene" id="LPERR03G23020.1">
    <property type="protein sequence ID" value="LPERR03G23020.1"/>
    <property type="gene ID" value="LPERR03G23020"/>
</dbReference>
<organism evidence="2 3">
    <name type="scientific">Leersia perrieri</name>
    <dbReference type="NCBI Taxonomy" id="77586"/>
    <lineage>
        <taxon>Eukaryota</taxon>
        <taxon>Viridiplantae</taxon>
        <taxon>Streptophyta</taxon>
        <taxon>Embryophyta</taxon>
        <taxon>Tracheophyta</taxon>
        <taxon>Spermatophyta</taxon>
        <taxon>Magnoliopsida</taxon>
        <taxon>Liliopsida</taxon>
        <taxon>Poales</taxon>
        <taxon>Poaceae</taxon>
        <taxon>BOP clade</taxon>
        <taxon>Oryzoideae</taxon>
        <taxon>Oryzeae</taxon>
        <taxon>Oryzinae</taxon>
        <taxon>Leersia</taxon>
    </lineage>
</organism>
<keyword evidence="3" id="KW-1185">Reference proteome</keyword>
<reference evidence="2 3" key="1">
    <citation type="submission" date="2012-08" db="EMBL/GenBank/DDBJ databases">
        <title>Oryza genome evolution.</title>
        <authorList>
            <person name="Wing R.A."/>
        </authorList>
    </citation>
    <scope>NUCLEOTIDE SEQUENCE</scope>
</reference>
<reference evidence="3" key="2">
    <citation type="submission" date="2013-12" db="EMBL/GenBank/DDBJ databases">
        <authorList>
            <person name="Yu Y."/>
            <person name="Lee S."/>
            <person name="de Baynast K."/>
            <person name="Wissotski M."/>
            <person name="Liu L."/>
            <person name="Talag J."/>
            <person name="Goicoechea J."/>
            <person name="Angelova A."/>
            <person name="Jetty R."/>
            <person name="Kudrna D."/>
            <person name="Golser W."/>
            <person name="Rivera L."/>
            <person name="Zhang J."/>
            <person name="Wing R."/>
        </authorList>
    </citation>
    <scope>NUCLEOTIDE SEQUENCE</scope>
</reference>
<evidence type="ECO:0000313" key="3">
    <source>
        <dbReference type="Proteomes" id="UP000032180"/>
    </source>
</evidence>
<dbReference type="AlphaFoldDB" id="A0A0D9VWZ0"/>
<feature type="domain" description="KIB1-4 beta-propeller" evidence="1">
    <location>
        <begin position="58"/>
        <end position="305"/>
    </location>
</feature>
<dbReference type="InterPro" id="IPR005174">
    <property type="entry name" value="KIB1-4_b-propeller"/>
</dbReference>
<protein>
    <recommendedName>
        <fullName evidence="1">KIB1-4 beta-propeller domain-containing protein</fullName>
    </recommendedName>
</protein>
<dbReference type="PANTHER" id="PTHR33165">
    <property type="entry name" value="F-BOX DOMAIN CONTAINING PROTEIN-LIKE-RELATED"/>
    <property type="match status" value="1"/>
</dbReference>
<evidence type="ECO:0000259" key="1">
    <source>
        <dbReference type="Pfam" id="PF03478"/>
    </source>
</evidence>
<dbReference type="Pfam" id="PF03478">
    <property type="entry name" value="Beta-prop_KIB1-4"/>
    <property type="match status" value="1"/>
</dbReference>
<accession>A0A0D9VWZ0</accession>
<dbReference type="HOGENOM" id="CLU_040241_2_0_1"/>
<sequence>MVSPRGHGVVDPRFHPRRWMMFPEGHGLHPGHGKLRGYERFINLDTGALVRDHLPLFLLLQRDHDTAICLLHPFTGDIVDLPPLATLVPQVVRRGDYDCLPPKCMWLPMMRWLRASVAPTNGARPGVITVMLLLLNMQRLAFATTEDRQWTMTTSWYLPFLSASQHLSFRGKLYGMHQTTTGSMEVLEMDPPPVRRPHELHGPSSSSNILLPPPPPKVIATWPGHSFCKPYCLVECDSNILVLGHSNTSLSQILVYKLEDLIMGSFHPVKSIGGKGIFFLQQSICVSYKVLVTDHVNGRDSIFYMRPEQRDLVEYHLDKGTWEPAVD</sequence>
<dbReference type="Proteomes" id="UP000032180">
    <property type="component" value="Chromosome 3"/>
</dbReference>
<reference evidence="2" key="3">
    <citation type="submission" date="2015-04" db="UniProtKB">
        <authorList>
            <consortium name="EnsemblPlants"/>
        </authorList>
    </citation>
    <scope>IDENTIFICATION</scope>
</reference>